<protein>
    <submittedName>
        <fullName evidence="1">Uncharacterized protein</fullName>
    </submittedName>
</protein>
<reference evidence="2" key="1">
    <citation type="journal article" date="2018" name="Nat. Microbiol.">
        <title>Leveraging single-cell genomics to expand the fungal tree of life.</title>
        <authorList>
            <person name="Ahrendt S.R."/>
            <person name="Quandt C.A."/>
            <person name="Ciobanu D."/>
            <person name="Clum A."/>
            <person name="Salamov A."/>
            <person name="Andreopoulos B."/>
            <person name="Cheng J.F."/>
            <person name="Woyke T."/>
            <person name="Pelin A."/>
            <person name="Henrissat B."/>
            <person name="Reynolds N.K."/>
            <person name="Benny G.L."/>
            <person name="Smith M.E."/>
            <person name="James T.Y."/>
            <person name="Grigoriev I.V."/>
        </authorList>
    </citation>
    <scope>NUCLEOTIDE SEQUENCE [LARGE SCALE GENOMIC DNA]</scope>
    <source>
        <strain evidence="2">RSA 468</strain>
    </source>
</reference>
<organism evidence="1 2">
    <name type="scientific">Dimargaris cristalligena</name>
    <dbReference type="NCBI Taxonomy" id="215637"/>
    <lineage>
        <taxon>Eukaryota</taxon>
        <taxon>Fungi</taxon>
        <taxon>Fungi incertae sedis</taxon>
        <taxon>Zoopagomycota</taxon>
        <taxon>Kickxellomycotina</taxon>
        <taxon>Dimargaritomycetes</taxon>
        <taxon>Dimargaritales</taxon>
        <taxon>Dimargaritaceae</taxon>
        <taxon>Dimargaris</taxon>
    </lineage>
</organism>
<keyword evidence="2" id="KW-1185">Reference proteome</keyword>
<sequence length="285" mass="32429">MALAWGLRGGLYEEEHESHAQADNQQPPPNERIDRPSLASIKKEWAYLDFTGLDSDQRRVLFPVLFALSELPVVELIKLCQRVSDSASSDLAVYATARQDGLAKILEILGDDFPKAWEQRAIYSIERQMLVSISAVFATTGQFGKLGELGSRMKTPTEAYYMGIHSYTTLLRWEFDESYTGKNDGMAEDFVYDCGYAEQLGFENAKQKCLQYSTGSRVMSDSMDLWTARGFVYPYRDDSDRPNLAIRVHRSTAEKLLQDQGLKGEESLWLDPNVLDDQLYLIQYQ</sequence>
<dbReference type="Proteomes" id="UP000268162">
    <property type="component" value="Unassembled WGS sequence"/>
</dbReference>
<dbReference type="EMBL" id="ML003948">
    <property type="protein sequence ID" value="RKP33388.1"/>
    <property type="molecule type" value="Genomic_DNA"/>
</dbReference>
<evidence type="ECO:0000313" key="2">
    <source>
        <dbReference type="Proteomes" id="UP000268162"/>
    </source>
</evidence>
<accession>A0A4P9ZK33</accession>
<dbReference type="AlphaFoldDB" id="A0A4P9ZK33"/>
<gene>
    <name evidence="1" type="ORF">BJ085DRAFT_30422</name>
</gene>
<name>A0A4P9ZK33_9FUNG</name>
<evidence type="ECO:0000313" key="1">
    <source>
        <dbReference type="EMBL" id="RKP33388.1"/>
    </source>
</evidence>
<proteinExistence type="predicted"/>